<name>A0ABR1D8I5_NECAM</name>
<dbReference type="CDD" id="cd14752">
    <property type="entry name" value="GH31_N"/>
    <property type="match status" value="1"/>
</dbReference>
<comment type="similarity">
    <text evidence="3">Belongs to the glycosyl hydrolase 35 family.</text>
</comment>
<evidence type="ECO:0000256" key="5">
    <source>
        <dbReference type="ARBA" id="ARBA00023136"/>
    </source>
</evidence>
<dbReference type="PANTHER" id="PTHR22762">
    <property type="entry name" value="ALPHA-GLUCOSIDASE"/>
    <property type="match status" value="1"/>
</dbReference>
<comment type="subcellular location">
    <subcellularLocation>
        <location evidence="1">Membrane</location>
    </subcellularLocation>
</comment>
<sequence>MARVDLLLLLTSLAVAVAERTFSIDYDNNQFLRDGKPFRYISGSIHYFRIHPDQWEARIQSIRAAGLNAIEMYIPWNFHETYKGTYDFTGMRNFTHFFELAAKYDLAVIVRPGPYICAEWENGGLPYWLLKYPNIRQRSSDSNFLREALTWWDQLLPMIRPYLWRNNGPVIMVQIENEYGSFGCDHVYLNALRDKAIEQLGNDTVLFTTDPPETIECGLIDGVFATVDFGEKGLAAADEYFTIQREANKKKGPAANSECYPGWYRTWGEKGSGGDISANVVLKLTEKMYNLNASFNYYMFHGGTNFGFWNGAEYAAGLITSYDYFAPMTENGDYNDKYKAIRDFISGIKDWPNPPQDLPAKPTTFAQSNVVLQKIGNWFDFEAKTINSSRCVQSPLPKTFEDLDQPMGFVKYSINLNLGGSLLDGSKIRDFGYVFVNKQFKGRLSPHYKPHEVKELRLQLRKNDLLEIYVENQGRLTWETANDKKGIIAGITLDGSQLTGWTSCPVDVEQLTGVSASQTGTNAFSVGDVYGGDFSASAQGDTFIDLSNWGKGIVWVNGFNLGRYWSTAGPQKYLYVPSPLLSNRTINRFVFLELEMLSSDFDVNSRVDCFPEPGASEDACNARGCIWQEAAQGSPVNTPWCFYSPQSGYRVSQENVNYYQLVPENNKNPYGENISPLDVKIRKNGATLQVSIGNSGRFTPPVQFPESPGKSSESLNFVSTVIDNSNVFAFQIVRESTNTPLWDTSIGGMQFADQFIQIATYLPSTNVFGFGQHVHHRLKHDLSRYTVWPMFARDIGPDSSSSLSTQNLYGVHPFYICVENDGKAHGVFILNSNAQEVETGPGPHLVYRTIGGQLDIAFFPGPTPEEVVQQYLNHIGLPFLPAYWALGYQLSRWGYKNLEDMKAVVGRVQAAQIPLDIVYADIDYMERYKDFTLGPDWAGFGAYVDELHGQGLHLILIFDPAIEADYGSFERALNQNASFIEWAKQSQVPKNIQSQYPLAAKTLIMLGNVWPDRNTAMPDFLDPNNKTQQWWTSECQLFHKTVAFDGMWIDMNEPSNFDTDTYSEGERSVDDVTAHLSCPITGPDSALDNPPYKTYAVYNRQGEQLCSKTLCMLAKTGRRTMDFYNTKNLYGMSEAKATSQALSATTSRRGAVISRSTFPSSGHYGGTWLGDNTATWNDLQTSIVGVMEFNWFGLPYVGSDICGFNGNTTEELCLRWHQMGAFHSFCRDHNTHDGIPQDPAVWPSVANAARIALSFRYRYLPYLYSLHYSAALYGNTVIRPLFFEFPQDSTVMEVDHQFMWGSALMIAPAVEQGITTVHAYFPDGVWYSLVPETYAQRMDVGYVDVDARLDSLTPVYVRGGYILPRQQGNTTTTQSRRNPLELLVSIADNSPSQGELYWDAGDDLYESLDKHQRHHWKFTFNVTANAASLAGECESCSPSVTIPSLNLIDVFGYGYYPDFTSFQLDGKKVNINVLTSSFSPITRRLVISTDNLVTLSNYVNSSNNRFLLSWNHQAISVVF</sequence>
<evidence type="ECO:0000256" key="7">
    <source>
        <dbReference type="ARBA" id="ARBA00023295"/>
    </source>
</evidence>
<dbReference type="InterPro" id="IPR011013">
    <property type="entry name" value="Gal_mutarotase_sf_dom"/>
</dbReference>
<dbReference type="Gene3D" id="4.10.110.10">
    <property type="entry name" value="Spasmolytic Protein, domain 1"/>
    <property type="match status" value="1"/>
</dbReference>
<dbReference type="InterPro" id="IPR000322">
    <property type="entry name" value="Glyco_hydro_31_TIM"/>
</dbReference>
<accession>A0ABR1D8I5</accession>
<dbReference type="InterPro" id="IPR048913">
    <property type="entry name" value="BetaGal_gal-bd"/>
</dbReference>
<dbReference type="PRINTS" id="PR00742">
    <property type="entry name" value="GLHYDRLASE35"/>
</dbReference>
<dbReference type="Pfam" id="PF01301">
    <property type="entry name" value="Glyco_hydro_35"/>
    <property type="match status" value="1"/>
</dbReference>
<evidence type="ECO:0000256" key="4">
    <source>
        <dbReference type="ARBA" id="ARBA00022801"/>
    </source>
</evidence>
<dbReference type="SUPFAM" id="SSF74650">
    <property type="entry name" value="Galactose mutarotase-like"/>
    <property type="match status" value="1"/>
</dbReference>
<evidence type="ECO:0000256" key="1">
    <source>
        <dbReference type="ARBA" id="ARBA00004370"/>
    </source>
</evidence>
<dbReference type="CDD" id="cd06602">
    <property type="entry name" value="GH31_MGAM_SI_GAA"/>
    <property type="match status" value="1"/>
</dbReference>
<evidence type="ECO:0000256" key="8">
    <source>
        <dbReference type="PROSITE-ProRule" id="PRU00779"/>
    </source>
</evidence>
<evidence type="ECO:0000313" key="12">
    <source>
        <dbReference type="Proteomes" id="UP001303046"/>
    </source>
</evidence>
<evidence type="ECO:0000256" key="3">
    <source>
        <dbReference type="ARBA" id="ARBA00009809"/>
    </source>
</evidence>
<evidence type="ECO:0000256" key="2">
    <source>
        <dbReference type="ARBA" id="ARBA00007806"/>
    </source>
</evidence>
<gene>
    <name evidence="11" type="primary">Necator_chrIV.g13497</name>
    <name evidence="11" type="ORF">RB195_000206</name>
</gene>
<evidence type="ECO:0000313" key="11">
    <source>
        <dbReference type="EMBL" id="KAK6746807.1"/>
    </source>
</evidence>
<dbReference type="InterPro" id="IPR048912">
    <property type="entry name" value="BetaGal1-like_ABD1"/>
</dbReference>
<dbReference type="InterPro" id="IPR017853">
    <property type="entry name" value="GH"/>
</dbReference>
<feature type="signal peptide" evidence="9">
    <location>
        <begin position="1"/>
        <end position="18"/>
    </location>
</feature>
<dbReference type="InterPro" id="IPR013780">
    <property type="entry name" value="Glyco_hydro_b"/>
</dbReference>
<keyword evidence="7" id="KW-0326">Glycosidase</keyword>
<dbReference type="InterPro" id="IPR030458">
    <property type="entry name" value="Glyco_hydro_31_AS"/>
</dbReference>
<keyword evidence="6" id="KW-1015">Disulfide bond</keyword>
<comment type="similarity">
    <text evidence="2">Belongs to the glycosyl hydrolase 31 family.</text>
</comment>
<dbReference type="InterPro" id="IPR048395">
    <property type="entry name" value="Glyco_hydro_31_C"/>
</dbReference>
<dbReference type="EMBL" id="JAVFWL010000004">
    <property type="protein sequence ID" value="KAK6746807.1"/>
    <property type="molecule type" value="Genomic_DNA"/>
</dbReference>
<proteinExistence type="inferred from homology"/>
<dbReference type="Proteomes" id="UP001303046">
    <property type="component" value="Unassembled WGS sequence"/>
</dbReference>
<comment type="caution">
    <text evidence="8">Lacks conserved residue(s) required for the propagation of feature annotation.</text>
</comment>
<keyword evidence="4" id="KW-0378">Hydrolase</keyword>
<dbReference type="Pfam" id="PF01055">
    <property type="entry name" value="Glyco_hydro_31_2nd"/>
    <property type="match status" value="1"/>
</dbReference>
<feature type="chain" id="PRO_5046774449" description="P-type domain-containing protein" evidence="9">
    <location>
        <begin position="19"/>
        <end position="1519"/>
    </location>
</feature>
<dbReference type="SUPFAM" id="SSF51445">
    <property type="entry name" value="(Trans)glycosidases"/>
    <property type="match status" value="2"/>
</dbReference>
<evidence type="ECO:0000256" key="6">
    <source>
        <dbReference type="ARBA" id="ARBA00023157"/>
    </source>
</evidence>
<dbReference type="InterPro" id="IPR044913">
    <property type="entry name" value="P_trefoil_dom_sf"/>
</dbReference>
<dbReference type="Gene3D" id="2.60.40.1760">
    <property type="entry name" value="glycosyl hydrolase (family 31)"/>
    <property type="match status" value="1"/>
</dbReference>
<feature type="domain" description="P-type" evidence="10">
    <location>
        <begin position="595"/>
        <end position="645"/>
    </location>
</feature>
<keyword evidence="9" id="KW-0732">Signal</keyword>
<dbReference type="PANTHER" id="PTHR22762:SF94">
    <property type="entry name" value="P-TYPE DOMAIN-CONTAINING PROTEIN"/>
    <property type="match status" value="1"/>
</dbReference>
<dbReference type="Pfam" id="PF21365">
    <property type="entry name" value="Glyco_hydro_31_3rd"/>
    <property type="match status" value="1"/>
</dbReference>
<dbReference type="InterPro" id="IPR031330">
    <property type="entry name" value="Gly_Hdrlase_35_cat"/>
</dbReference>
<dbReference type="InterPro" id="IPR001944">
    <property type="entry name" value="Glycoside_Hdrlase_35"/>
</dbReference>
<dbReference type="Gene3D" id="2.60.40.1180">
    <property type="entry name" value="Golgi alpha-mannosidase II"/>
    <property type="match status" value="2"/>
</dbReference>
<dbReference type="InterPro" id="IPR008979">
    <property type="entry name" value="Galactose-bd-like_sf"/>
</dbReference>
<evidence type="ECO:0000256" key="9">
    <source>
        <dbReference type="SAM" id="SignalP"/>
    </source>
</evidence>
<dbReference type="Gene3D" id="2.60.120.260">
    <property type="entry name" value="Galactose-binding domain-like"/>
    <property type="match status" value="2"/>
</dbReference>
<dbReference type="PROSITE" id="PS00129">
    <property type="entry name" value="GLYCOSYL_HYDROL_F31_1"/>
    <property type="match status" value="1"/>
</dbReference>
<keyword evidence="12" id="KW-1185">Reference proteome</keyword>
<dbReference type="CDD" id="cd00111">
    <property type="entry name" value="Trefoil"/>
    <property type="match status" value="1"/>
</dbReference>
<dbReference type="Pfam" id="PF21467">
    <property type="entry name" value="BetaGal_gal-bd"/>
    <property type="match status" value="1"/>
</dbReference>
<keyword evidence="5" id="KW-0472">Membrane</keyword>
<dbReference type="Gene3D" id="3.20.20.80">
    <property type="entry name" value="Glycosidases"/>
    <property type="match status" value="2"/>
</dbReference>
<dbReference type="SUPFAM" id="SSF51011">
    <property type="entry name" value="Glycosyl hydrolase domain"/>
    <property type="match status" value="1"/>
</dbReference>
<dbReference type="PROSITE" id="PS51448">
    <property type="entry name" value="P_TREFOIL_2"/>
    <property type="match status" value="1"/>
</dbReference>
<dbReference type="Pfam" id="PF21317">
    <property type="entry name" value="BetaGal_ABD_1"/>
    <property type="match status" value="1"/>
</dbReference>
<dbReference type="SUPFAM" id="SSF49785">
    <property type="entry name" value="Galactose-binding domain-like"/>
    <property type="match status" value="1"/>
</dbReference>
<evidence type="ECO:0000259" key="10">
    <source>
        <dbReference type="PROSITE" id="PS51448"/>
    </source>
</evidence>
<comment type="caution">
    <text evidence="11">The sequence shown here is derived from an EMBL/GenBank/DDBJ whole genome shotgun (WGS) entry which is preliminary data.</text>
</comment>
<reference evidence="11 12" key="1">
    <citation type="submission" date="2023-08" db="EMBL/GenBank/DDBJ databases">
        <title>A Necator americanus chromosomal reference genome.</title>
        <authorList>
            <person name="Ilik V."/>
            <person name="Petrzelkova K.J."/>
            <person name="Pardy F."/>
            <person name="Fuh T."/>
            <person name="Niatou-Singa F.S."/>
            <person name="Gouil Q."/>
            <person name="Baker L."/>
            <person name="Ritchie M.E."/>
            <person name="Jex A.R."/>
            <person name="Gazzola D."/>
            <person name="Li H."/>
            <person name="Toshio Fujiwara R."/>
            <person name="Zhan B."/>
            <person name="Aroian R.V."/>
            <person name="Pafco B."/>
            <person name="Schwarz E.M."/>
        </authorList>
    </citation>
    <scope>NUCLEOTIDE SEQUENCE [LARGE SCALE GENOMIC DNA]</scope>
    <source>
        <strain evidence="11 12">Aroian</strain>
        <tissue evidence="11">Whole animal</tissue>
    </source>
</reference>
<dbReference type="InterPro" id="IPR000519">
    <property type="entry name" value="P_trefoil_dom"/>
</dbReference>
<protein>
    <recommendedName>
        <fullName evidence="10">P-type domain-containing protein</fullName>
    </recommendedName>
</protein>
<dbReference type="SMART" id="SM00018">
    <property type="entry name" value="PD"/>
    <property type="match status" value="1"/>
</dbReference>
<organism evidence="11 12">
    <name type="scientific">Necator americanus</name>
    <name type="common">Human hookworm</name>
    <dbReference type="NCBI Taxonomy" id="51031"/>
    <lineage>
        <taxon>Eukaryota</taxon>
        <taxon>Metazoa</taxon>
        <taxon>Ecdysozoa</taxon>
        <taxon>Nematoda</taxon>
        <taxon>Chromadorea</taxon>
        <taxon>Rhabditida</taxon>
        <taxon>Rhabditina</taxon>
        <taxon>Rhabditomorpha</taxon>
        <taxon>Strongyloidea</taxon>
        <taxon>Ancylostomatidae</taxon>
        <taxon>Bunostominae</taxon>
        <taxon>Necator</taxon>
    </lineage>
</organism>
<dbReference type="Pfam" id="PF00088">
    <property type="entry name" value="Trefoil"/>
    <property type="match status" value="1"/>
</dbReference>